<feature type="transmembrane region" description="Helical" evidence="7">
    <location>
        <begin position="158"/>
        <end position="187"/>
    </location>
</feature>
<dbReference type="CDD" id="cd06261">
    <property type="entry name" value="TM_PBP2"/>
    <property type="match status" value="1"/>
</dbReference>
<dbReference type="EMBL" id="QZEY01000046">
    <property type="protein sequence ID" value="RJL18870.1"/>
    <property type="molecule type" value="Genomic_DNA"/>
</dbReference>
<dbReference type="AlphaFoldDB" id="A0A3A3ZWQ4"/>
<evidence type="ECO:0000256" key="6">
    <source>
        <dbReference type="ARBA" id="ARBA00023136"/>
    </source>
</evidence>
<reference evidence="9 10" key="1">
    <citation type="submission" date="2018-09" db="EMBL/GenBank/DDBJ databases">
        <title>YIM 75507 draft genome.</title>
        <authorList>
            <person name="Tang S."/>
            <person name="Feng Y."/>
        </authorList>
    </citation>
    <scope>NUCLEOTIDE SEQUENCE [LARGE SCALE GENOMIC DNA]</scope>
    <source>
        <strain evidence="9 10">YIM 75507</strain>
    </source>
</reference>
<dbReference type="PANTHER" id="PTHR30151">
    <property type="entry name" value="ALKANE SULFONATE ABC TRANSPORTER-RELATED, MEMBRANE SUBUNIT"/>
    <property type="match status" value="1"/>
</dbReference>
<comment type="caution">
    <text evidence="9">The sequence shown here is derived from an EMBL/GenBank/DDBJ whole genome shotgun (WGS) entry which is preliminary data.</text>
</comment>
<dbReference type="SUPFAM" id="SSF161098">
    <property type="entry name" value="MetI-like"/>
    <property type="match status" value="1"/>
</dbReference>
<keyword evidence="3" id="KW-1003">Cell membrane</keyword>
<sequence>MLRGAAGVAGLLIAWELVVRTGLVSDKLLPYASTVLVEAVRILGSAEFLTSVAGTMTAWAIGLLYAIAIAVPLGILLGSLPAVEIALRPIVEFLRPIPSVALIPVVTFFAPEALELKVVLIVFASSWPLLINTMYGLRDVDPLAKETLRSFGFGPLAVLYRVSLPSTAPFILTGVRLAAGVALILAISAELLGSGGEGIGIYTIRAGSGASLDLVLAATLWTGMLGILINTLLVRAERRLFPWREATA</sequence>
<dbReference type="Proteomes" id="UP000265768">
    <property type="component" value="Unassembled WGS sequence"/>
</dbReference>
<feature type="transmembrane region" description="Helical" evidence="7">
    <location>
        <begin position="58"/>
        <end position="81"/>
    </location>
</feature>
<evidence type="ECO:0000256" key="3">
    <source>
        <dbReference type="ARBA" id="ARBA00022475"/>
    </source>
</evidence>
<evidence type="ECO:0000256" key="1">
    <source>
        <dbReference type="ARBA" id="ARBA00004651"/>
    </source>
</evidence>
<comment type="similarity">
    <text evidence="7">Belongs to the binding-protein-dependent transport system permease family.</text>
</comment>
<proteinExistence type="inferred from homology"/>
<dbReference type="OrthoDB" id="5458199at2"/>
<evidence type="ECO:0000259" key="8">
    <source>
        <dbReference type="PROSITE" id="PS50928"/>
    </source>
</evidence>
<feature type="domain" description="ABC transmembrane type-1" evidence="8">
    <location>
        <begin position="52"/>
        <end position="233"/>
    </location>
</feature>
<name>A0A3A3ZWQ4_9ACTN</name>
<keyword evidence="5 7" id="KW-1133">Transmembrane helix</keyword>
<dbReference type="GO" id="GO:0055085">
    <property type="term" value="P:transmembrane transport"/>
    <property type="evidence" value="ECO:0007669"/>
    <property type="project" value="InterPro"/>
</dbReference>
<feature type="transmembrane region" description="Helical" evidence="7">
    <location>
        <begin position="214"/>
        <end position="234"/>
    </location>
</feature>
<evidence type="ECO:0000256" key="7">
    <source>
        <dbReference type="RuleBase" id="RU363032"/>
    </source>
</evidence>
<evidence type="ECO:0000256" key="4">
    <source>
        <dbReference type="ARBA" id="ARBA00022692"/>
    </source>
</evidence>
<evidence type="ECO:0000256" key="2">
    <source>
        <dbReference type="ARBA" id="ARBA00022448"/>
    </source>
</evidence>
<dbReference type="InterPro" id="IPR000515">
    <property type="entry name" value="MetI-like"/>
</dbReference>
<evidence type="ECO:0000313" key="10">
    <source>
        <dbReference type="Proteomes" id="UP000265768"/>
    </source>
</evidence>
<evidence type="ECO:0000313" key="9">
    <source>
        <dbReference type="EMBL" id="RJL18870.1"/>
    </source>
</evidence>
<evidence type="ECO:0000256" key="5">
    <source>
        <dbReference type="ARBA" id="ARBA00022989"/>
    </source>
</evidence>
<dbReference type="GO" id="GO:0005886">
    <property type="term" value="C:plasma membrane"/>
    <property type="evidence" value="ECO:0007669"/>
    <property type="project" value="UniProtKB-SubCell"/>
</dbReference>
<accession>A0A3A3ZWQ4</accession>
<dbReference type="PROSITE" id="PS50928">
    <property type="entry name" value="ABC_TM1"/>
    <property type="match status" value="1"/>
</dbReference>
<keyword evidence="2 7" id="KW-0813">Transport</keyword>
<keyword evidence="4 7" id="KW-0812">Transmembrane</keyword>
<comment type="subcellular location">
    <subcellularLocation>
        <location evidence="1 7">Cell membrane</location>
        <topology evidence="1 7">Multi-pass membrane protein</topology>
    </subcellularLocation>
</comment>
<organism evidence="9 10">
    <name type="scientific">Bailinhaonella thermotolerans</name>
    <dbReference type="NCBI Taxonomy" id="1070861"/>
    <lineage>
        <taxon>Bacteria</taxon>
        <taxon>Bacillati</taxon>
        <taxon>Actinomycetota</taxon>
        <taxon>Actinomycetes</taxon>
        <taxon>Streptosporangiales</taxon>
        <taxon>Streptosporangiaceae</taxon>
        <taxon>Bailinhaonella</taxon>
    </lineage>
</organism>
<gene>
    <name evidence="9" type="ORF">D5H75_40650</name>
</gene>
<dbReference type="Gene3D" id="1.10.3720.10">
    <property type="entry name" value="MetI-like"/>
    <property type="match status" value="1"/>
</dbReference>
<keyword evidence="6 7" id="KW-0472">Membrane</keyword>
<dbReference type="PANTHER" id="PTHR30151:SF38">
    <property type="entry name" value="ALIPHATIC SULFONATES TRANSPORT PERMEASE PROTEIN SSUC-RELATED"/>
    <property type="match status" value="1"/>
</dbReference>
<protein>
    <submittedName>
        <fullName evidence="9">ABC transporter permease</fullName>
    </submittedName>
</protein>
<keyword evidence="10" id="KW-1185">Reference proteome</keyword>
<dbReference type="InterPro" id="IPR035906">
    <property type="entry name" value="MetI-like_sf"/>
</dbReference>
<dbReference type="Pfam" id="PF00528">
    <property type="entry name" value="BPD_transp_1"/>
    <property type="match status" value="1"/>
</dbReference>